<evidence type="ECO:0000313" key="4">
    <source>
        <dbReference type="Proteomes" id="UP000053766"/>
    </source>
</evidence>
<protein>
    <recommendedName>
        <fullName evidence="2">Mon2/Sec7/BIG1-like HUS domain-containing protein</fullName>
    </recommendedName>
</protein>
<name>A0A0D8Y130_DICVI</name>
<dbReference type="Pfam" id="PF12783">
    <property type="entry name" value="Sec7-like_HUS"/>
    <property type="match status" value="1"/>
</dbReference>
<dbReference type="PANTHER" id="PTHR10663:SF388">
    <property type="entry name" value="GOLGI-SPECIFIC BREFELDIN A-RESISTANCE GUANINE NUCLEOTIDE EXCHANGE FACTOR 1"/>
    <property type="match status" value="1"/>
</dbReference>
<dbReference type="OrthoDB" id="10258608at2759"/>
<dbReference type="PANTHER" id="PTHR10663">
    <property type="entry name" value="GUANYL-NUCLEOTIDE EXCHANGE FACTOR"/>
    <property type="match status" value="1"/>
</dbReference>
<evidence type="ECO:0000256" key="1">
    <source>
        <dbReference type="SAM" id="MobiDB-lite"/>
    </source>
</evidence>
<dbReference type="InterPro" id="IPR032691">
    <property type="entry name" value="Mon2/Sec7/BIG1-like_HUS"/>
</dbReference>
<dbReference type="Proteomes" id="UP000053766">
    <property type="component" value="Unassembled WGS sequence"/>
</dbReference>
<dbReference type="AlphaFoldDB" id="A0A0D8Y130"/>
<feature type="region of interest" description="Disordered" evidence="1">
    <location>
        <begin position="212"/>
        <end position="231"/>
    </location>
</feature>
<accession>A0A0D8Y130</accession>
<evidence type="ECO:0000313" key="3">
    <source>
        <dbReference type="EMBL" id="KJH49852.1"/>
    </source>
</evidence>
<reference evidence="3 4" key="1">
    <citation type="submission" date="2013-11" db="EMBL/GenBank/DDBJ databases">
        <title>Draft genome of the bovine lungworm Dictyocaulus viviparus.</title>
        <authorList>
            <person name="Mitreva M."/>
        </authorList>
    </citation>
    <scope>NUCLEOTIDE SEQUENCE [LARGE SCALE GENOMIC DNA]</scope>
    <source>
        <strain evidence="3 4">HannoverDv2000</strain>
    </source>
</reference>
<reference evidence="4" key="2">
    <citation type="journal article" date="2016" name="Sci. Rep.">
        <title>Dictyocaulus viviparus genome, variome and transcriptome elucidate lungworm biology and support future intervention.</title>
        <authorList>
            <person name="McNulty S.N."/>
            <person name="Strube C."/>
            <person name="Rosa B.A."/>
            <person name="Martin J.C."/>
            <person name="Tyagi R."/>
            <person name="Choi Y.J."/>
            <person name="Wang Q."/>
            <person name="Hallsworth Pepin K."/>
            <person name="Zhang X."/>
            <person name="Ozersky P."/>
            <person name="Wilson R.K."/>
            <person name="Sternberg P.W."/>
            <person name="Gasser R.B."/>
            <person name="Mitreva M."/>
        </authorList>
    </citation>
    <scope>NUCLEOTIDE SEQUENCE [LARGE SCALE GENOMIC DNA]</scope>
    <source>
        <strain evidence="4">HannoverDv2000</strain>
    </source>
</reference>
<keyword evidence="4" id="KW-1185">Reference proteome</keyword>
<dbReference type="STRING" id="29172.A0A0D8Y130"/>
<evidence type="ECO:0000259" key="2">
    <source>
        <dbReference type="Pfam" id="PF12783"/>
    </source>
</evidence>
<proteinExistence type="predicted"/>
<gene>
    <name evidence="3" type="ORF">DICVIV_04036</name>
</gene>
<organism evidence="3 4">
    <name type="scientific">Dictyocaulus viviparus</name>
    <name type="common">Bovine lungworm</name>
    <dbReference type="NCBI Taxonomy" id="29172"/>
    <lineage>
        <taxon>Eukaryota</taxon>
        <taxon>Metazoa</taxon>
        <taxon>Ecdysozoa</taxon>
        <taxon>Nematoda</taxon>
        <taxon>Chromadorea</taxon>
        <taxon>Rhabditida</taxon>
        <taxon>Rhabditina</taxon>
        <taxon>Rhabditomorpha</taxon>
        <taxon>Strongyloidea</taxon>
        <taxon>Metastrongylidae</taxon>
        <taxon>Dictyocaulus</taxon>
    </lineage>
</organism>
<feature type="domain" description="Mon2/Sec7/BIG1-like HUS" evidence="2">
    <location>
        <begin position="365"/>
        <end position="472"/>
    </location>
</feature>
<sequence length="477" mass="53039">MLDAVYHHGVLIHHNCRQFQLSHQLPSLNDTEPLLRNFSDLKEVLNEVANLGDMNPLTYLSPFLDVIKAQNTNGPITEAALSSVAKFLSYGLIDANSMKAANAVESVAYAVIHTKFIGGKSSGSDECVLFKILLVLRSLLLSPPGAFLSDEAVCDMMQSSFRIVFEQHLSPLLRKAAETTLSDMTQLIFTRLPTFSEDARHPYMRKLVMNAKGEKRRRRRKRTETDVDSEKDDLEVVQTTAVTTVSHLPRSSALAATTGNPNITEHTPLVKAEGDAAISEYDMVLTSNPFCDGVSRTNTTFTEKQINKDSAEEKADDADSEGEDDMAVLKDTTTLKQSSCEKRFLEEVEDDIESSGNFVQMPYGLPCCRELLRFLISLSNPLDRKNTESMVVLGLNLLTVALEAAADHLANYSVLLPLLKDNLSRSLLQLLDTEKLPVLAATNRACFLLFESMRSQLKFQLEAYFHKLKSIVSNEQV</sequence>
<dbReference type="EMBL" id="KN716222">
    <property type="protein sequence ID" value="KJH49852.1"/>
    <property type="molecule type" value="Genomic_DNA"/>
</dbReference>